<dbReference type="Proteomes" id="UP000368418">
    <property type="component" value="Unassembled WGS sequence"/>
</dbReference>
<feature type="transmembrane region" description="Helical" evidence="1">
    <location>
        <begin position="208"/>
        <end position="226"/>
    </location>
</feature>
<dbReference type="SUPFAM" id="SSF48317">
    <property type="entry name" value="Acid phosphatase/Vanadium-dependent haloperoxidase"/>
    <property type="match status" value="1"/>
</dbReference>
<feature type="domain" description="Phosphatidic acid phosphatase type 2/haloperoxidase" evidence="2">
    <location>
        <begin position="63"/>
        <end position="182"/>
    </location>
</feature>
<feature type="transmembrane region" description="Helical" evidence="1">
    <location>
        <begin position="167"/>
        <end position="188"/>
    </location>
</feature>
<dbReference type="EMBL" id="VVYD01000033">
    <property type="protein sequence ID" value="KAA5493524.1"/>
    <property type="molecule type" value="Genomic_DNA"/>
</dbReference>
<gene>
    <name evidence="4" type="ORF">DWY26_02245</name>
    <name evidence="3" type="ORF">F2Y31_21510</name>
</gene>
<dbReference type="InterPro" id="IPR000326">
    <property type="entry name" value="PAP2/HPO"/>
</dbReference>
<dbReference type="PANTHER" id="PTHR14969">
    <property type="entry name" value="SPHINGOSINE-1-PHOSPHATE PHOSPHOHYDROLASE"/>
    <property type="match status" value="1"/>
</dbReference>
<proteinExistence type="predicted"/>
<dbReference type="Pfam" id="PF01569">
    <property type="entry name" value="PAP2"/>
    <property type="match status" value="1"/>
</dbReference>
<reference evidence="4 5" key="1">
    <citation type="submission" date="2018-08" db="EMBL/GenBank/DDBJ databases">
        <title>A genome reference for cultivated species of the human gut microbiota.</title>
        <authorList>
            <person name="Zou Y."/>
            <person name="Xue W."/>
            <person name="Luo G."/>
        </authorList>
    </citation>
    <scope>NUCLEOTIDE SEQUENCE [LARGE SCALE GENOMIC DNA]</scope>
    <source>
        <strain evidence="4 5">AF24-29LB</strain>
    </source>
</reference>
<comment type="caution">
    <text evidence="4">The sequence shown here is derived from an EMBL/GenBank/DDBJ whole genome shotgun (WGS) entry which is preliminary data.</text>
</comment>
<dbReference type="RefSeq" id="WP_005681683.1">
    <property type="nucleotide sequence ID" value="NZ_CABMOQ010000014.1"/>
</dbReference>
<keyword evidence="1" id="KW-1133">Transmembrane helix</keyword>
<evidence type="ECO:0000256" key="1">
    <source>
        <dbReference type="SAM" id="Phobius"/>
    </source>
</evidence>
<organism evidence="4 5">
    <name type="scientific">Bacteroides caccae</name>
    <dbReference type="NCBI Taxonomy" id="47678"/>
    <lineage>
        <taxon>Bacteria</taxon>
        <taxon>Pseudomonadati</taxon>
        <taxon>Bacteroidota</taxon>
        <taxon>Bacteroidia</taxon>
        <taxon>Bacteroidales</taxon>
        <taxon>Bacteroidaceae</taxon>
        <taxon>Bacteroides</taxon>
    </lineage>
</organism>
<reference evidence="3 6" key="2">
    <citation type="journal article" date="2019" name="Nat. Med.">
        <title>A library of human gut bacterial isolates paired with longitudinal multiomics data enables mechanistic microbiome research.</title>
        <authorList>
            <person name="Poyet M."/>
            <person name="Groussin M."/>
            <person name="Gibbons S.M."/>
            <person name="Avila-Pacheco J."/>
            <person name="Jiang X."/>
            <person name="Kearney S.M."/>
            <person name="Perrotta A.R."/>
            <person name="Berdy B."/>
            <person name="Zhao S."/>
            <person name="Lieberman T.D."/>
            <person name="Swanson P.K."/>
            <person name="Smith M."/>
            <person name="Roesemann S."/>
            <person name="Alexander J.E."/>
            <person name="Rich S.A."/>
            <person name="Livny J."/>
            <person name="Vlamakis H."/>
            <person name="Clish C."/>
            <person name="Bullock K."/>
            <person name="Deik A."/>
            <person name="Scott J."/>
            <person name="Pierce K.A."/>
            <person name="Xavier R.J."/>
            <person name="Alm E.J."/>
        </authorList>
    </citation>
    <scope>NUCLEOTIDE SEQUENCE [LARGE SCALE GENOMIC DNA]</scope>
    <source>
        <strain evidence="3 6">BIOML-A19</strain>
    </source>
</reference>
<dbReference type="PANTHER" id="PTHR14969:SF13">
    <property type="entry name" value="AT30094P"/>
    <property type="match status" value="1"/>
</dbReference>
<dbReference type="CDD" id="cd03395">
    <property type="entry name" value="PAP2_like_4"/>
    <property type="match status" value="1"/>
</dbReference>
<dbReference type="Proteomes" id="UP000284205">
    <property type="component" value="Unassembled WGS sequence"/>
</dbReference>
<dbReference type="AlphaFoldDB" id="A0A412G2B1"/>
<sequence length="229" mass="26063">MINTEIINFLSEVDTNVFLFFNGIHSPFWDYFMSAFTGKIIWVPMYATILYILLINFHWKVVLCYVAAIALTITFADQMCSSIIRPVVARLRPANLENPIVDLVHIVNGYRGGSYGFPSCHAANSFGLAMYVVFLFRKRWLSVFIITWAVLNCYTRIYLGVHYPGDLIVGGIIGGFGGWLFCTIAHKIASYLQEPSRVRRNTIRQTSVIMYVGFLTVLGIIIYSTIKSW</sequence>
<dbReference type="GeneID" id="75115468"/>
<name>A0A412G2B1_9BACE</name>
<keyword evidence="1" id="KW-0812">Transmembrane</keyword>
<evidence type="ECO:0000313" key="6">
    <source>
        <dbReference type="Proteomes" id="UP000368418"/>
    </source>
</evidence>
<keyword evidence="1" id="KW-0472">Membrane</keyword>
<feature type="transmembrane region" description="Helical" evidence="1">
    <location>
        <begin position="31"/>
        <end position="54"/>
    </location>
</feature>
<evidence type="ECO:0000313" key="3">
    <source>
        <dbReference type="EMBL" id="KAA5493524.1"/>
    </source>
</evidence>
<feature type="transmembrane region" description="Helical" evidence="1">
    <location>
        <begin position="143"/>
        <end position="161"/>
    </location>
</feature>
<evidence type="ECO:0000313" key="4">
    <source>
        <dbReference type="EMBL" id="RGR74609.1"/>
    </source>
</evidence>
<dbReference type="Gene3D" id="1.20.144.10">
    <property type="entry name" value="Phosphatidic acid phosphatase type 2/haloperoxidase"/>
    <property type="match status" value="1"/>
</dbReference>
<dbReference type="SMART" id="SM00014">
    <property type="entry name" value="acidPPc"/>
    <property type="match status" value="1"/>
</dbReference>
<protein>
    <submittedName>
        <fullName evidence="4">Phosphatase PAP2 family protein</fullName>
    </submittedName>
</protein>
<feature type="transmembrane region" description="Helical" evidence="1">
    <location>
        <begin position="115"/>
        <end position="136"/>
    </location>
</feature>
<dbReference type="EMBL" id="QRUO01000001">
    <property type="protein sequence ID" value="RGR74609.1"/>
    <property type="molecule type" value="Genomic_DNA"/>
</dbReference>
<evidence type="ECO:0000259" key="2">
    <source>
        <dbReference type="SMART" id="SM00014"/>
    </source>
</evidence>
<feature type="transmembrane region" description="Helical" evidence="1">
    <location>
        <begin position="61"/>
        <end position="84"/>
    </location>
</feature>
<dbReference type="InterPro" id="IPR036938">
    <property type="entry name" value="PAP2/HPO_sf"/>
</dbReference>
<evidence type="ECO:0000313" key="5">
    <source>
        <dbReference type="Proteomes" id="UP000284205"/>
    </source>
</evidence>
<accession>A0A412G2B1</accession>